<keyword evidence="1" id="KW-0812">Transmembrane</keyword>
<feature type="transmembrane region" description="Helical" evidence="1">
    <location>
        <begin position="38"/>
        <end position="59"/>
    </location>
</feature>
<evidence type="ECO:0000313" key="3">
    <source>
        <dbReference type="Proteomes" id="UP000014023"/>
    </source>
</evidence>
<comment type="caution">
    <text evidence="2">The sequence shown here is derived from an EMBL/GenBank/DDBJ whole genome shotgun (WGS) entry which is preliminary data.</text>
</comment>
<dbReference type="RefSeq" id="WP_016125308.1">
    <property type="nucleotide sequence ID" value="NZ_KB976261.1"/>
</dbReference>
<organism evidence="2 3">
    <name type="scientific">Bacillus cereus VD196</name>
    <dbReference type="NCBI Taxonomy" id="1053243"/>
    <lineage>
        <taxon>Bacteria</taxon>
        <taxon>Bacillati</taxon>
        <taxon>Bacillota</taxon>
        <taxon>Bacilli</taxon>
        <taxon>Bacillales</taxon>
        <taxon>Bacillaceae</taxon>
        <taxon>Bacillus</taxon>
        <taxon>Bacillus cereus group</taxon>
    </lineage>
</organism>
<accession>A0A9W5V5D9</accession>
<proteinExistence type="predicted"/>
<feature type="transmembrane region" description="Helical" evidence="1">
    <location>
        <begin position="105"/>
        <end position="124"/>
    </location>
</feature>
<keyword evidence="1" id="KW-0472">Membrane</keyword>
<dbReference type="EMBL" id="AHFL01000105">
    <property type="protein sequence ID" value="EOO56596.1"/>
    <property type="molecule type" value="Genomic_DNA"/>
</dbReference>
<dbReference type="InterPro" id="IPR025912">
    <property type="entry name" value="YrvL"/>
</dbReference>
<dbReference type="Proteomes" id="UP000014023">
    <property type="component" value="Unassembled WGS sequence"/>
</dbReference>
<dbReference type="AlphaFoldDB" id="A0A9W5V5D9"/>
<feature type="transmembrane region" description="Helical" evidence="1">
    <location>
        <begin position="79"/>
        <end position="99"/>
    </location>
</feature>
<reference evidence="2 3" key="1">
    <citation type="submission" date="2012-12" db="EMBL/GenBank/DDBJ databases">
        <title>The Genome Sequence of Bacillus cereus VD196.</title>
        <authorList>
            <consortium name="The Broad Institute Genome Sequencing Platform"/>
            <consortium name="The Broad Institute Genome Sequencing Center for Infectious Disease"/>
            <person name="Feldgarden M."/>
            <person name="Van der Auwera G.A."/>
            <person name="Mahillon J."/>
            <person name="Duprez V."/>
            <person name="Timmery S."/>
            <person name="Mattelet C."/>
            <person name="Dierick K."/>
            <person name="Sun M."/>
            <person name="Yu Z."/>
            <person name="Zhu L."/>
            <person name="Hu X."/>
            <person name="Shank E.B."/>
            <person name="Swiecicka I."/>
            <person name="Hansen B.M."/>
            <person name="Andrup L."/>
            <person name="Walker B."/>
            <person name="Young S.K."/>
            <person name="Zeng Q."/>
            <person name="Gargeya S."/>
            <person name="Fitzgerald M."/>
            <person name="Haas B."/>
            <person name="Abouelleil A."/>
            <person name="Alvarado L."/>
            <person name="Arachchi H.M."/>
            <person name="Berlin A.M."/>
            <person name="Chapman S.B."/>
            <person name="Dewar J."/>
            <person name="Goldberg J."/>
            <person name="Griggs A."/>
            <person name="Gujja S."/>
            <person name="Hansen M."/>
            <person name="Howarth C."/>
            <person name="Imamovic A."/>
            <person name="Larimer J."/>
            <person name="McCowan C."/>
            <person name="Murphy C."/>
            <person name="Neiman D."/>
            <person name="Pearson M."/>
            <person name="Priest M."/>
            <person name="Roberts A."/>
            <person name="Saif S."/>
            <person name="Shea T."/>
            <person name="Sisk P."/>
            <person name="Sykes S."/>
            <person name="Wortman J."/>
            <person name="Nusbaum C."/>
            <person name="Birren B."/>
        </authorList>
    </citation>
    <scope>NUCLEOTIDE SEQUENCE [LARGE SCALE GENOMIC DNA]</scope>
    <source>
        <strain evidence="2 3">VD196</strain>
    </source>
</reference>
<name>A0A9W5V5D9_BACCE</name>
<dbReference type="Pfam" id="PF14184">
    <property type="entry name" value="YrvL"/>
    <property type="match status" value="1"/>
</dbReference>
<keyword evidence="1" id="KW-1133">Transmembrane helix</keyword>
<evidence type="ECO:0000313" key="2">
    <source>
        <dbReference type="EMBL" id="EOO56596.1"/>
    </source>
</evidence>
<evidence type="ECO:0000256" key="1">
    <source>
        <dbReference type="SAM" id="Phobius"/>
    </source>
</evidence>
<gene>
    <name evidence="2" type="ORF">IKE_06470</name>
</gene>
<protein>
    <submittedName>
        <fullName evidence="2">Uncharacterized protein</fullName>
    </submittedName>
</protein>
<sequence length="152" mass="17654">MKKIKTIVICVFIAIIILFIITLFEFILLRLLGLQYESFGSLIIFFLIYLFLTPFFSLITDAIPKALKTIEVIPSSKGWLSFLLDIGVAYISITMIDYFMETIIISWEGTLFFSLISGFIGWKLKETNDEPPMINSYEFQQIEKKIKLKKQD</sequence>
<feature type="transmembrane region" description="Helical" evidence="1">
    <location>
        <begin position="7"/>
        <end position="32"/>
    </location>
</feature>